<proteinExistence type="predicted"/>
<evidence type="ECO:0000256" key="1">
    <source>
        <dbReference type="SAM" id="MobiDB-lite"/>
    </source>
</evidence>
<dbReference type="Proteomes" id="UP000230423">
    <property type="component" value="Unassembled WGS sequence"/>
</dbReference>
<accession>A0A2G9UZ33</accession>
<dbReference type="AlphaFoldDB" id="A0A2G9UZ33"/>
<organism evidence="2 3">
    <name type="scientific">Teladorsagia circumcincta</name>
    <name type="common">Brown stomach worm</name>
    <name type="synonym">Ostertagia circumcincta</name>
    <dbReference type="NCBI Taxonomy" id="45464"/>
    <lineage>
        <taxon>Eukaryota</taxon>
        <taxon>Metazoa</taxon>
        <taxon>Ecdysozoa</taxon>
        <taxon>Nematoda</taxon>
        <taxon>Chromadorea</taxon>
        <taxon>Rhabditida</taxon>
        <taxon>Rhabditina</taxon>
        <taxon>Rhabditomorpha</taxon>
        <taxon>Strongyloidea</taxon>
        <taxon>Trichostrongylidae</taxon>
        <taxon>Teladorsagia</taxon>
    </lineage>
</organism>
<gene>
    <name evidence="2" type="ORF">TELCIR_02432</name>
</gene>
<sequence length="125" mass="14279">MMYAPPQLTEFSGIGEDERSPLDPKIENTVFSSFEEISYGTESAIETDIEFNKTSSTLDTESDNLYSSDSSFGPWRSHYIAEYTIPKFGGDYDELLETLDSTHAQVAVMKQQYIEILEDLRRKLK</sequence>
<keyword evidence="3" id="KW-1185">Reference proteome</keyword>
<evidence type="ECO:0000313" key="2">
    <source>
        <dbReference type="EMBL" id="PIO75518.1"/>
    </source>
</evidence>
<evidence type="ECO:0000313" key="3">
    <source>
        <dbReference type="Proteomes" id="UP000230423"/>
    </source>
</evidence>
<dbReference type="EMBL" id="KZ345134">
    <property type="protein sequence ID" value="PIO75518.1"/>
    <property type="molecule type" value="Genomic_DNA"/>
</dbReference>
<name>A0A2G9UZ33_TELCI</name>
<protein>
    <submittedName>
        <fullName evidence="2">Uncharacterized protein</fullName>
    </submittedName>
</protein>
<reference evidence="2 3" key="1">
    <citation type="submission" date="2015-09" db="EMBL/GenBank/DDBJ databases">
        <title>Draft genome of the parasitic nematode Teladorsagia circumcincta isolate WARC Sus (inbred).</title>
        <authorList>
            <person name="Mitreva M."/>
        </authorList>
    </citation>
    <scope>NUCLEOTIDE SEQUENCE [LARGE SCALE GENOMIC DNA]</scope>
    <source>
        <strain evidence="2 3">S</strain>
    </source>
</reference>
<feature type="region of interest" description="Disordered" evidence="1">
    <location>
        <begin position="1"/>
        <end position="23"/>
    </location>
</feature>